<sequence>MAFVERSAFQASLKEARSAPVVPCDGAALRAAAEAPPPKPQRRPPVAKASATPSVAEYRGSNAAANLPRSRNLSTDPGHTSLPMAEVPASRNPKRQPNPITAHQTNALLTGSGSIFGKANASTGKGWKPGKF</sequence>
<feature type="compositionally biased region" description="Polar residues" evidence="1">
    <location>
        <begin position="69"/>
        <end position="78"/>
    </location>
</feature>
<protein>
    <submittedName>
        <fullName evidence="2">Uncharacterized protein</fullName>
    </submittedName>
</protein>
<feature type="region of interest" description="Disordered" evidence="1">
    <location>
        <begin position="1"/>
        <end position="132"/>
    </location>
</feature>
<gene>
    <name evidence="2" type="ORF">NDES1114_LOCUS32671</name>
</gene>
<evidence type="ECO:0000313" key="2">
    <source>
        <dbReference type="EMBL" id="CAD9150720.1"/>
    </source>
</evidence>
<evidence type="ECO:0000256" key="1">
    <source>
        <dbReference type="SAM" id="MobiDB-lite"/>
    </source>
</evidence>
<reference evidence="2" key="1">
    <citation type="submission" date="2021-01" db="EMBL/GenBank/DDBJ databases">
        <authorList>
            <person name="Corre E."/>
            <person name="Pelletier E."/>
            <person name="Niang G."/>
            <person name="Scheremetjew M."/>
            <person name="Finn R."/>
            <person name="Kale V."/>
            <person name="Holt S."/>
            <person name="Cochrane G."/>
            <person name="Meng A."/>
            <person name="Brown T."/>
            <person name="Cohen L."/>
        </authorList>
    </citation>
    <scope>NUCLEOTIDE SEQUENCE</scope>
    <source>
        <strain evidence="2">CCAP 1951/1</strain>
    </source>
</reference>
<accession>A0A7S1QXI3</accession>
<dbReference type="AlphaFoldDB" id="A0A7S1QXI3"/>
<feature type="compositionally biased region" description="Polar residues" evidence="1">
    <location>
        <begin position="98"/>
        <end position="113"/>
    </location>
</feature>
<dbReference type="EMBL" id="HBGF01048902">
    <property type="protein sequence ID" value="CAD9150720.1"/>
    <property type="molecule type" value="Transcribed_RNA"/>
</dbReference>
<proteinExistence type="predicted"/>
<organism evidence="2">
    <name type="scientific">Neobodo designis</name>
    <name type="common">Flagellated protozoan</name>
    <name type="synonym">Bodo designis</name>
    <dbReference type="NCBI Taxonomy" id="312471"/>
    <lineage>
        <taxon>Eukaryota</taxon>
        <taxon>Discoba</taxon>
        <taxon>Euglenozoa</taxon>
        <taxon>Kinetoplastea</taxon>
        <taxon>Metakinetoplastina</taxon>
        <taxon>Neobodonida</taxon>
        <taxon>Neobodo</taxon>
    </lineage>
</organism>
<name>A0A7S1QXI3_NEODS</name>